<accession>A0A101M030</accession>
<name>A0A101M030_PICGL</name>
<reference evidence="1" key="1">
    <citation type="journal article" date="2015" name="Genome Biol. Evol.">
        <title>Organellar Genomes of White Spruce (Picea glauca): Assembly and Annotation.</title>
        <authorList>
            <person name="Jackman S.D."/>
            <person name="Warren R.L."/>
            <person name="Gibb E.A."/>
            <person name="Vandervalk B.P."/>
            <person name="Mohamadi H."/>
            <person name="Chu J."/>
            <person name="Raymond A."/>
            <person name="Pleasance S."/>
            <person name="Coope R."/>
            <person name="Wildung M.R."/>
            <person name="Ritland C.E."/>
            <person name="Bousquet J."/>
            <person name="Jones S.J."/>
            <person name="Bohlmann J."/>
            <person name="Birol I."/>
        </authorList>
    </citation>
    <scope>NUCLEOTIDE SEQUENCE [LARGE SCALE GENOMIC DNA]</scope>
    <source>
        <tissue evidence="1">Flushing bud</tissue>
    </source>
</reference>
<dbReference type="AlphaFoldDB" id="A0A101M030"/>
<gene>
    <name evidence="1" type="ORF">ABT39_MTgene4554</name>
</gene>
<comment type="caution">
    <text evidence="1">The sequence shown here is derived from an EMBL/GenBank/DDBJ whole genome shotgun (WGS) entry which is preliminary data.</text>
</comment>
<dbReference type="EMBL" id="LKAM01000005">
    <property type="protein sequence ID" value="KUM48539.1"/>
    <property type="molecule type" value="Genomic_DNA"/>
</dbReference>
<geneLocation type="mitochondrion" evidence="1"/>
<proteinExistence type="predicted"/>
<evidence type="ECO:0000313" key="1">
    <source>
        <dbReference type="EMBL" id="KUM48539.1"/>
    </source>
</evidence>
<sequence>MHASLALERRIVSACLPYLTSLLENDTVTSCVVYLAGKQPCVYRAEDFPRTPQTYLENNRCLLCRVGFPYKPQLL</sequence>
<protein>
    <submittedName>
        <fullName evidence="1">Uncharacterized protein</fullName>
    </submittedName>
</protein>
<keyword evidence="1" id="KW-0496">Mitochondrion</keyword>
<organism evidence="1">
    <name type="scientific">Picea glauca</name>
    <name type="common">White spruce</name>
    <name type="synonym">Pinus glauca</name>
    <dbReference type="NCBI Taxonomy" id="3330"/>
    <lineage>
        <taxon>Eukaryota</taxon>
        <taxon>Viridiplantae</taxon>
        <taxon>Streptophyta</taxon>
        <taxon>Embryophyta</taxon>
        <taxon>Tracheophyta</taxon>
        <taxon>Spermatophyta</taxon>
        <taxon>Pinopsida</taxon>
        <taxon>Pinidae</taxon>
        <taxon>Conifers I</taxon>
        <taxon>Pinales</taxon>
        <taxon>Pinaceae</taxon>
        <taxon>Picea</taxon>
    </lineage>
</organism>